<accession>A0AAE1GA53</accession>
<evidence type="ECO:0008006" key="4">
    <source>
        <dbReference type="Google" id="ProtNLM"/>
    </source>
</evidence>
<keyword evidence="3" id="KW-1185">Reference proteome</keyword>
<dbReference type="InterPro" id="IPR009057">
    <property type="entry name" value="Homeodomain-like_sf"/>
</dbReference>
<comment type="caution">
    <text evidence="2">The sequence shown here is derived from an EMBL/GenBank/DDBJ whole genome shotgun (WGS) entry which is preliminary data.</text>
</comment>
<dbReference type="Pfam" id="PF13565">
    <property type="entry name" value="HTH_32"/>
    <property type="match status" value="1"/>
</dbReference>
<proteinExistence type="predicted"/>
<evidence type="ECO:0000256" key="1">
    <source>
        <dbReference type="ARBA" id="ARBA00004123"/>
    </source>
</evidence>
<evidence type="ECO:0000313" key="2">
    <source>
        <dbReference type="EMBL" id="KAK3888064.1"/>
    </source>
</evidence>
<dbReference type="AlphaFoldDB" id="A0AAE1GA53"/>
<evidence type="ECO:0000313" key="3">
    <source>
        <dbReference type="Proteomes" id="UP001286313"/>
    </source>
</evidence>
<gene>
    <name evidence="2" type="ORF">Pcinc_007854</name>
</gene>
<organism evidence="2 3">
    <name type="scientific">Petrolisthes cinctipes</name>
    <name type="common">Flat porcelain crab</name>
    <dbReference type="NCBI Taxonomy" id="88211"/>
    <lineage>
        <taxon>Eukaryota</taxon>
        <taxon>Metazoa</taxon>
        <taxon>Ecdysozoa</taxon>
        <taxon>Arthropoda</taxon>
        <taxon>Crustacea</taxon>
        <taxon>Multicrustacea</taxon>
        <taxon>Malacostraca</taxon>
        <taxon>Eumalacostraca</taxon>
        <taxon>Eucarida</taxon>
        <taxon>Decapoda</taxon>
        <taxon>Pleocyemata</taxon>
        <taxon>Anomura</taxon>
        <taxon>Galatheoidea</taxon>
        <taxon>Porcellanidae</taxon>
        <taxon>Petrolisthes</taxon>
    </lineage>
</organism>
<dbReference type="GO" id="GO:0003676">
    <property type="term" value="F:nucleic acid binding"/>
    <property type="evidence" value="ECO:0007669"/>
    <property type="project" value="InterPro"/>
</dbReference>
<sequence>MQRRDIADDVGVSQRTVERWISWWQEEGSLANKPRRGRPRVTAPQQDAQVIAASRNNSKKTAVSITHDLQIQCSAETTRRRLRENSINCHVPACKEVLNDNHRETRHGFALQNLGEDVNFWNHVIFSDESYFTSVEVKARHCWRQKDTRYDAENIKERAVSGRIGRNYWGWMWAYGPGELVSLEGRFTAREYIRVLEDIMLPTVSTQSPIPPVKL</sequence>
<dbReference type="SUPFAM" id="SSF46689">
    <property type="entry name" value="Homeodomain-like"/>
    <property type="match status" value="1"/>
</dbReference>
<dbReference type="EMBL" id="JAWQEG010000588">
    <property type="protein sequence ID" value="KAK3888064.1"/>
    <property type="molecule type" value="Genomic_DNA"/>
</dbReference>
<comment type="subcellular location">
    <subcellularLocation>
        <location evidence="1">Nucleus</location>
    </subcellularLocation>
</comment>
<name>A0AAE1GA53_PETCI</name>
<dbReference type="Proteomes" id="UP001286313">
    <property type="component" value="Unassembled WGS sequence"/>
</dbReference>
<dbReference type="GO" id="GO:0005634">
    <property type="term" value="C:nucleus"/>
    <property type="evidence" value="ECO:0007669"/>
    <property type="project" value="UniProtKB-SubCell"/>
</dbReference>
<dbReference type="Gene3D" id="3.30.420.10">
    <property type="entry name" value="Ribonuclease H-like superfamily/Ribonuclease H"/>
    <property type="match status" value="1"/>
</dbReference>
<reference evidence="2" key="1">
    <citation type="submission" date="2023-10" db="EMBL/GenBank/DDBJ databases">
        <title>Genome assemblies of two species of porcelain crab, Petrolisthes cinctipes and Petrolisthes manimaculis (Anomura: Porcellanidae).</title>
        <authorList>
            <person name="Angst P."/>
        </authorList>
    </citation>
    <scope>NUCLEOTIDE SEQUENCE</scope>
    <source>
        <strain evidence="2">PB745_01</strain>
        <tissue evidence="2">Gill</tissue>
    </source>
</reference>
<protein>
    <recommendedName>
        <fullName evidence="4">Transposase</fullName>
    </recommendedName>
</protein>
<dbReference type="InterPro" id="IPR036397">
    <property type="entry name" value="RNaseH_sf"/>
</dbReference>